<evidence type="ECO:0000313" key="2">
    <source>
        <dbReference type="Proteomes" id="UP001055879"/>
    </source>
</evidence>
<reference evidence="1 2" key="2">
    <citation type="journal article" date="2022" name="Mol. Ecol. Resour.">
        <title>The genomes of chicory, endive, great burdock and yacon provide insights into Asteraceae paleo-polyploidization history and plant inulin production.</title>
        <authorList>
            <person name="Fan W."/>
            <person name="Wang S."/>
            <person name="Wang H."/>
            <person name="Wang A."/>
            <person name="Jiang F."/>
            <person name="Liu H."/>
            <person name="Zhao H."/>
            <person name="Xu D."/>
            <person name="Zhang Y."/>
        </authorList>
    </citation>
    <scope>NUCLEOTIDE SEQUENCE [LARGE SCALE GENOMIC DNA]</scope>
    <source>
        <strain evidence="2">cv. Niubang</strain>
    </source>
</reference>
<sequence length="898" mass="103563">MEGAKLGASVKANLWRSAVEVFLRVQDKTTCRTLRDLNPNLPLLEGVDPGLVEFLHNPPEFQHPKPVLEWSEEEKAQHELAKKAKRLIIIAIPNDIFQSLDSCETSKDLWLELEKQLEGGAKTLKNNRALCINEYFAFKALPGESSQSTYNRYNSLINKCKRYGIHRTSEENNIRFLQSLNNEWLHLTMSMHATLDLDGKKDKAAEEAQKKKKKKVLVAESESEEDSEEEIDMSALAKTLAPMTRQFNRGLKKNPEYRGREERDDRSRGYSEAKRKEWSEEPRQEEKNGQKSDGRAGDKFPKQTEGCFKCGKPGHYAAECRSSANTGKPTRDAVFYKKKAEYYTQKSLMAEQENLKKLAFFEKETRLLAEEKDKLYIKNKTLISEHISTKRDFKDKITNLDRALNEKVKELKKCESDHLNAISLKNFFQKEREALHRDLFDRDLKIKRYQDAQKVTEKVNTQIGRRGIGFDDIDPYTGNKRNKSLANIFCVGKSLNPSLPNLLSTFKRRKTSEEPHLRNPLLMIDTWYENNNLPSSLSSKRNFIRRKYLSQKQIGIFRFGHPETQTQMAFICLMTPKKELSSEAPEFVPASVEEKLFKRFLENDLRKTYENHFLNHPDIISDDTNGQSKALAEGQDFIHRDFLDSDSESESEFSVGNETSSVQLKILLCGPEKSKLTSGILNRTVLPKRKTTGVSICPDFLDMCLQAKTSLELERSKRNKIPHDSKAPRPLKPFHEKLTWQQKNKWPKIDKLDAFVTVKARKEDQGRVQPKSHSRRVFEKTQPRLDKAFCKKKPKSKMGCSKICSVPSFDKFNEIFKKFASNVPYCKCFDLMHSLNQHFSWPSCLISHPKPKNAKFKGEKRQTGTSANEDKPKTKDVKASSKSTNKNGPIWKWVPKTL</sequence>
<comment type="caution">
    <text evidence="1">The sequence shown here is derived from an EMBL/GenBank/DDBJ whole genome shotgun (WGS) entry which is preliminary data.</text>
</comment>
<dbReference type="EMBL" id="CM042057">
    <property type="protein sequence ID" value="KAI3692973.1"/>
    <property type="molecule type" value="Genomic_DNA"/>
</dbReference>
<keyword evidence="2" id="KW-1185">Reference proteome</keyword>
<name>A0ACB8Z6H6_ARCLA</name>
<proteinExistence type="predicted"/>
<dbReference type="Proteomes" id="UP001055879">
    <property type="component" value="Linkage Group LG11"/>
</dbReference>
<protein>
    <submittedName>
        <fullName evidence="1">Uncharacterized protein</fullName>
    </submittedName>
</protein>
<organism evidence="1 2">
    <name type="scientific">Arctium lappa</name>
    <name type="common">Greater burdock</name>
    <name type="synonym">Lappa major</name>
    <dbReference type="NCBI Taxonomy" id="4217"/>
    <lineage>
        <taxon>Eukaryota</taxon>
        <taxon>Viridiplantae</taxon>
        <taxon>Streptophyta</taxon>
        <taxon>Embryophyta</taxon>
        <taxon>Tracheophyta</taxon>
        <taxon>Spermatophyta</taxon>
        <taxon>Magnoliopsida</taxon>
        <taxon>eudicotyledons</taxon>
        <taxon>Gunneridae</taxon>
        <taxon>Pentapetalae</taxon>
        <taxon>asterids</taxon>
        <taxon>campanulids</taxon>
        <taxon>Asterales</taxon>
        <taxon>Asteraceae</taxon>
        <taxon>Carduoideae</taxon>
        <taxon>Cardueae</taxon>
        <taxon>Arctiinae</taxon>
        <taxon>Arctium</taxon>
    </lineage>
</organism>
<reference evidence="2" key="1">
    <citation type="journal article" date="2022" name="Mol. Ecol. Resour.">
        <title>The genomes of chicory, endive, great burdock and yacon provide insights into Asteraceae palaeo-polyploidization history and plant inulin production.</title>
        <authorList>
            <person name="Fan W."/>
            <person name="Wang S."/>
            <person name="Wang H."/>
            <person name="Wang A."/>
            <person name="Jiang F."/>
            <person name="Liu H."/>
            <person name="Zhao H."/>
            <person name="Xu D."/>
            <person name="Zhang Y."/>
        </authorList>
    </citation>
    <scope>NUCLEOTIDE SEQUENCE [LARGE SCALE GENOMIC DNA]</scope>
    <source>
        <strain evidence="2">cv. Niubang</strain>
    </source>
</reference>
<gene>
    <name evidence="1" type="ORF">L6452_32799</name>
</gene>
<accession>A0ACB8Z6H6</accession>
<evidence type="ECO:0000313" key="1">
    <source>
        <dbReference type="EMBL" id="KAI3692973.1"/>
    </source>
</evidence>